<sequence>MASTTIARKGFAGLCFLSIDGLAEVGELRGSLDAFTDREMEIIAFPTRRVERHPSKATGSNYFISPSTTGVASKGKLSPQTPVEAYHPQLGATTGSG</sequence>
<dbReference type="AlphaFoldDB" id="A0A8S0VPY5"/>
<gene>
    <name evidence="2" type="ORF">OLEA9_A109774</name>
</gene>
<name>A0A8S0VPY5_OLEEU</name>
<reference evidence="2 3" key="1">
    <citation type="submission" date="2019-12" db="EMBL/GenBank/DDBJ databases">
        <authorList>
            <person name="Alioto T."/>
            <person name="Alioto T."/>
            <person name="Gomez Garrido J."/>
        </authorList>
    </citation>
    <scope>NUCLEOTIDE SEQUENCE [LARGE SCALE GENOMIC DNA]</scope>
</reference>
<accession>A0A8S0VPY5</accession>
<evidence type="ECO:0000313" key="3">
    <source>
        <dbReference type="Proteomes" id="UP000594638"/>
    </source>
</evidence>
<protein>
    <submittedName>
        <fullName evidence="2">Uncharacterized protein</fullName>
    </submittedName>
</protein>
<dbReference type="Gramene" id="OE9A109774T1">
    <property type="protein sequence ID" value="OE9A109774C1"/>
    <property type="gene ID" value="OE9A109774"/>
</dbReference>
<dbReference type="EMBL" id="CACTIH010010830">
    <property type="protein sequence ID" value="CAA3033791.1"/>
    <property type="molecule type" value="Genomic_DNA"/>
</dbReference>
<proteinExistence type="predicted"/>
<comment type="caution">
    <text evidence="2">The sequence shown here is derived from an EMBL/GenBank/DDBJ whole genome shotgun (WGS) entry which is preliminary data.</text>
</comment>
<keyword evidence="3" id="KW-1185">Reference proteome</keyword>
<evidence type="ECO:0000313" key="2">
    <source>
        <dbReference type="EMBL" id="CAA3033791.1"/>
    </source>
</evidence>
<evidence type="ECO:0000256" key="1">
    <source>
        <dbReference type="SAM" id="MobiDB-lite"/>
    </source>
</evidence>
<dbReference type="Proteomes" id="UP000594638">
    <property type="component" value="Unassembled WGS sequence"/>
</dbReference>
<organism evidence="2 3">
    <name type="scientific">Olea europaea subsp. europaea</name>
    <dbReference type="NCBI Taxonomy" id="158383"/>
    <lineage>
        <taxon>Eukaryota</taxon>
        <taxon>Viridiplantae</taxon>
        <taxon>Streptophyta</taxon>
        <taxon>Embryophyta</taxon>
        <taxon>Tracheophyta</taxon>
        <taxon>Spermatophyta</taxon>
        <taxon>Magnoliopsida</taxon>
        <taxon>eudicotyledons</taxon>
        <taxon>Gunneridae</taxon>
        <taxon>Pentapetalae</taxon>
        <taxon>asterids</taxon>
        <taxon>lamiids</taxon>
        <taxon>Lamiales</taxon>
        <taxon>Oleaceae</taxon>
        <taxon>Oleeae</taxon>
        <taxon>Olea</taxon>
    </lineage>
</organism>
<feature type="compositionally biased region" description="Polar residues" evidence="1">
    <location>
        <begin position="57"/>
        <end position="71"/>
    </location>
</feature>
<feature type="region of interest" description="Disordered" evidence="1">
    <location>
        <begin position="55"/>
        <end position="97"/>
    </location>
</feature>